<keyword evidence="2 5" id="KW-0812">Transmembrane</keyword>
<feature type="transmembrane region" description="Helical" evidence="5">
    <location>
        <begin position="210"/>
        <end position="228"/>
    </location>
</feature>
<keyword evidence="4 5" id="KW-0472">Membrane</keyword>
<evidence type="ECO:0000256" key="4">
    <source>
        <dbReference type="ARBA" id="ARBA00023136"/>
    </source>
</evidence>
<dbReference type="GO" id="GO:0016020">
    <property type="term" value="C:membrane"/>
    <property type="evidence" value="ECO:0007669"/>
    <property type="project" value="UniProtKB-SubCell"/>
</dbReference>
<dbReference type="InterPro" id="IPR059112">
    <property type="entry name" value="CysZ/EI24"/>
</dbReference>
<dbReference type="GO" id="GO:0016236">
    <property type="term" value="P:macroautophagy"/>
    <property type="evidence" value="ECO:0007669"/>
    <property type="project" value="TreeGrafter"/>
</dbReference>
<accession>A0AAD7FMK6</accession>
<feature type="transmembrane region" description="Helical" evidence="5">
    <location>
        <begin position="66"/>
        <end position="84"/>
    </location>
</feature>
<dbReference type="EMBL" id="JARKIF010000008">
    <property type="protein sequence ID" value="KAJ7632466.1"/>
    <property type="molecule type" value="Genomic_DNA"/>
</dbReference>
<proteinExistence type="predicted"/>
<evidence type="ECO:0000313" key="6">
    <source>
        <dbReference type="EMBL" id="KAJ7632466.1"/>
    </source>
</evidence>
<reference evidence="6" key="1">
    <citation type="submission" date="2023-03" db="EMBL/GenBank/DDBJ databases">
        <title>Massive genome expansion in bonnet fungi (Mycena s.s.) driven by repeated elements and novel gene families across ecological guilds.</title>
        <authorList>
            <consortium name="Lawrence Berkeley National Laboratory"/>
            <person name="Harder C.B."/>
            <person name="Miyauchi S."/>
            <person name="Viragh M."/>
            <person name="Kuo A."/>
            <person name="Thoen E."/>
            <person name="Andreopoulos B."/>
            <person name="Lu D."/>
            <person name="Skrede I."/>
            <person name="Drula E."/>
            <person name="Henrissat B."/>
            <person name="Morin E."/>
            <person name="Kohler A."/>
            <person name="Barry K."/>
            <person name="LaButti K."/>
            <person name="Morin E."/>
            <person name="Salamov A."/>
            <person name="Lipzen A."/>
            <person name="Mereny Z."/>
            <person name="Hegedus B."/>
            <person name="Baldrian P."/>
            <person name="Stursova M."/>
            <person name="Weitz H."/>
            <person name="Taylor A."/>
            <person name="Grigoriev I.V."/>
            <person name="Nagy L.G."/>
            <person name="Martin F."/>
            <person name="Kauserud H."/>
        </authorList>
    </citation>
    <scope>NUCLEOTIDE SEQUENCE</scope>
    <source>
        <strain evidence="6">9284</strain>
    </source>
</reference>
<protein>
    <submittedName>
        <fullName evidence="6">Etoposide-induced protein 2.4-domain-containing protein</fullName>
    </submittedName>
</protein>
<organism evidence="6 7">
    <name type="scientific">Roridomyces roridus</name>
    <dbReference type="NCBI Taxonomy" id="1738132"/>
    <lineage>
        <taxon>Eukaryota</taxon>
        <taxon>Fungi</taxon>
        <taxon>Dikarya</taxon>
        <taxon>Basidiomycota</taxon>
        <taxon>Agaricomycotina</taxon>
        <taxon>Agaricomycetes</taxon>
        <taxon>Agaricomycetidae</taxon>
        <taxon>Agaricales</taxon>
        <taxon>Marasmiineae</taxon>
        <taxon>Mycenaceae</taxon>
        <taxon>Roridomyces</taxon>
    </lineage>
</organism>
<dbReference type="PANTHER" id="PTHR21389:SF0">
    <property type="entry name" value="ETOPOSIDE-INDUCED PROTEIN 2.4 HOMOLOG"/>
    <property type="match status" value="1"/>
</dbReference>
<sequence length="344" mass="37830">MASGHHPQSHLGGHATSYPLFLSIQESALLQLSYATRGLLDAFRWVLVGGTIAGDAETRANISKSLLLNSFCLVCLYVLDMLFLDKWMQPSLGVLYQLLWVLPVVGTSFYLNGSWCTLIAKRTYRLQGGGGADASQGVTYTGLLTAIATSAYRIVMVFTSVVISFALGFIPTVGPGWGSCFFVGYYCFEFVWIARGWSLSRRVRYLEEHWAYFLAFGFPSAALCTWGSSLANAVVFALIFPLYIIMAMHARPVPDDPYSPQQDNDVIRHPSPYIPIRIPIFGLVMWLNDAIVRIVSVGGGGRGGRRPAHSRALSDAVESLELGGGGEQFKPTRARINIGRRKMD</sequence>
<feature type="transmembrane region" description="Helical" evidence="5">
    <location>
        <begin position="151"/>
        <end position="170"/>
    </location>
</feature>
<evidence type="ECO:0000313" key="7">
    <source>
        <dbReference type="Proteomes" id="UP001221142"/>
    </source>
</evidence>
<dbReference type="Proteomes" id="UP001221142">
    <property type="component" value="Unassembled WGS sequence"/>
</dbReference>
<feature type="transmembrane region" description="Helical" evidence="5">
    <location>
        <begin position="176"/>
        <end position="198"/>
    </location>
</feature>
<comment type="caution">
    <text evidence="6">The sequence shown here is derived from an EMBL/GenBank/DDBJ whole genome shotgun (WGS) entry which is preliminary data.</text>
</comment>
<name>A0AAD7FMK6_9AGAR</name>
<evidence type="ECO:0000256" key="1">
    <source>
        <dbReference type="ARBA" id="ARBA00004141"/>
    </source>
</evidence>
<dbReference type="PANTHER" id="PTHR21389">
    <property type="entry name" value="P53 INDUCED PROTEIN"/>
    <property type="match status" value="1"/>
</dbReference>
<evidence type="ECO:0000256" key="3">
    <source>
        <dbReference type="ARBA" id="ARBA00022989"/>
    </source>
</evidence>
<dbReference type="AlphaFoldDB" id="A0AAD7FMK6"/>
<gene>
    <name evidence="6" type="ORF">FB45DRAFT_1146401</name>
</gene>
<evidence type="ECO:0000256" key="5">
    <source>
        <dbReference type="SAM" id="Phobius"/>
    </source>
</evidence>
<feature type="transmembrane region" description="Helical" evidence="5">
    <location>
        <begin position="96"/>
        <end position="120"/>
    </location>
</feature>
<keyword evidence="3 5" id="KW-1133">Transmembrane helix</keyword>
<evidence type="ECO:0000256" key="2">
    <source>
        <dbReference type="ARBA" id="ARBA00022692"/>
    </source>
</evidence>
<comment type="subcellular location">
    <subcellularLocation>
        <location evidence="1">Membrane</location>
        <topology evidence="1">Multi-pass membrane protein</topology>
    </subcellularLocation>
</comment>
<dbReference type="GO" id="GO:0005783">
    <property type="term" value="C:endoplasmic reticulum"/>
    <property type="evidence" value="ECO:0007669"/>
    <property type="project" value="TreeGrafter"/>
</dbReference>
<keyword evidence="7" id="KW-1185">Reference proteome</keyword>
<dbReference type="Pfam" id="PF07264">
    <property type="entry name" value="EI24"/>
    <property type="match status" value="1"/>
</dbReference>